<feature type="compositionally biased region" description="Basic residues" evidence="1">
    <location>
        <begin position="7"/>
        <end position="17"/>
    </location>
</feature>
<keyword evidence="2" id="KW-0812">Transmembrane</keyword>
<organism evidence="3 4">
    <name type="scientific">Plasmodium vivax India VII</name>
    <dbReference type="NCBI Taxonomy" id="1077284"/>
    <lineage>
        <taxon>Eukaryota</taxon>
        <taxon>Sar</taxon>
        <taxon>Alveolata</taxon>
        <taxon>Apicomplexa</taxon>
        <taxon>Aconoidasida</taxon>
        <taxon>Haemosporida</taxon>
        <taxon>Plasmodiidae</taxon>
        <taxon>Plasmodium</taxon>
        <taxon>Plasmodium (Plasmodium)</taxon>
    </lineage>
</organism>
<dbReference type="OrthoDB" id="415052at2759"/>
<reference evidence="3 4" key="1">
    <citation type="submission" date="2011-08" db="EMBL/GenBank/DDBJ databases">
        <title>The Genome Sequence of Plasmodium vivax India VII.</title>
        <authorList>
            <consortium name="The Broad Institute Genome Sequencing Platform"/>
            <consortium name="The Broad Institute Genome Sequencing Center for Infectious Disease"/>
            <person name="Neafsey D."/>
            <person name="Carlton J."/>
            <person name="Barnwell J."/>
            <person name="Collins W."/>
            <person name="Escalante A."/>
            <person name="Mullikin J."/>
            <person name="Saul A."/>
            <person name="Guigo R."/>
            <person name="Camara F."/>
            <person name="Young S.K."/>
            <person name="Zeng Q."/>
            <person name="Gargeya S."/>
            <person name="Fitzgerald M."/>
            <person name="Haas B."/>
            <person name="Abouelleil A."/>
            <person name="Alvarado L."/>
            <person name="Arachchi H.M."/>
            <person name="Berlin A."/>
            <person name="Brown A."/>
            <person name="Chapman S.B."/>
            <person name="Chen Z."/>
            <person name="Dunbar C."/>
            <person name="Freedman E."/>
            <person name="Gearin G."/>
            <person name="Gellesch M."/>
            <person name="Goldberg J."/>
            <person name="Griggs A."/>
            <person name="Gujja S."/>
            <person name="Heiman D."/>
            <person name="Howarth C."/>
            <person name="Larson L."/>
            <person name="Lui A."/>
            <person name="MacDonald P.J.P."/>
            <person name="Montmayeur A."/>
            <person name="Murphy C."/>
            <person name="Neiman D."/>
            <person name="Pearson M."/>
            <person name="Priest M."/>
            <person name="Roberts A."/>
            <person name="Saif S."/>
            <person name="Shea T."/>
            <person name="Shenoy N."/>
            <person name="Sisk P."/>
            <person name="Stolte C."/>
            <person name="Sykes S."/>
            <person name="Wortman J."/>
            <person name="Nusbaum C."/>
            <person name="Birren B."/>
        </authorList>
    </citation>
    <scope>NUCLEOTIDE SEQUENCE [LARGE SCALE GENOMIC DNA]</scope>
    <source>
        <strain evidence="3 4">India VII</strain>
    </source>
</reference>
<dbReference type="EMBL" id="KQ234386">
    <property type="protein sequence ID" value="KMZ77707.1"/>
    <property type="molecule type" value="Genomic_DNA"/>
</dbReference>
<evidence type="ECO:0000313" key="3">
    <source>
        <dbReference type="EMBL" id="KMZ77707.1"/>
    </source>
</evidence>
<feature type="transmembrane region" description="Helical" evidence="2">
    <location>
        <begin position="70"/>
        <end position="89"/>
    </location>
</feature>
<evidence type="ECO:0000256" key="1">
    <source>
        <dbReference type="SAM" id="MobiDB-lite"/>
    </source>
</evidence>
<proteinExistence type="predicted"/>
<dbReference type="Proteomes" id="UP000053562">
    <property type="component" value="Unassembled WGS sequence"/>
</dbReference>
<gene>
    <name evidence="3" type="ORF">PVIIG_03939</name>
</gene>
<evidence type="ECO:0008006" key="5">
    <source>
        <dbReference type="Google" id="ProtNLM"/>
    </source>
</evidence>
<evidence type="ECO:0000256" key="2">
    <source>
        <dbReference type="SAM" id="Phobius"/>
    </source>
</evidence>
<keyword evidence="2" id="KW-1133">Transmembrane helix</keyword>
<accession>A0A0J9S6K1</accession>
<feature type="region of interest" description="Disordered" evidence="1">
    <location>
        <begin position="1"/>
        <end position="28"/>
    </location>
</feature>
<protein>
    <recommendedName>
        <fullName evidence="5">Transmembrane protein</fullName>
    </recommendedName>
</protein>
<sequence length="121" mass="14182">MENRSVKSPRRRAKRQSKISTDFSPLPPQKCSKMKKAAFFSTLKYVRIPSPLTVNRNMRRFNMAENDRKIFFSFNLFSVFLFTLPVVYLTKANYQMCEENEMVYNKLCGSRANVTRGLFSS</sequence>
<dbReference type="AlphaFoldDB" id="A0A0J9S6K1"/>
<evidence type="ECO:0000313" key="4">
    <source>
        <dbReference type="Proteomes" id="UP000053562"/>
    </source>
</evidence>
<name>A0A0J9S6K1_PLAVI</name>
<keyword evidence="2" id="KW-0472">Membrane</keyword>